<dbReference type="InterPro" id="IPR017994">
    <property type="entry name" value="P_trefoil_chordata"/>
</dbReference>
<feature type="signal peptide" evidence="4">
    <location>
        <begin position="1"/>
        <end position="29"/>
    </location>
</feature>
<feature type="domain" description="P-type" evidence="5">
    <location>
        <begin position="540"/>
        <end position="585"/>
    </location>
</feature>
<keyword evidence="1" id="KW-0378">Hydrolase</keyword>
<feature type="disulfide bond" evidence="3">
    <location>
        <begin position="497"/>
        <end position="523"/>
    </location>
</feature>
<feature type="disulfide bond" evidence="3">
    <location>
        <begin position="622"/>
        <end position="639"/>
    </location>
</feature>
<keyword evidence="2 3" id="KW-1015">Disulfide bond</keyword>
<dbReference type="SUPFAM" id="SSF57492">
    <property type="entry name" value="Trefoil"/>
    <property type="match status" value="4"/>
</dbReference>
<dbReference type="FunFam" id="4.10.110.10:FF:000006">
    <property type="entry name" value="Trefoil factor 1"/>
    <property type="match status" value="1"/>
</dbReference>
<keyword evidence="4" id="KW-0732">Signal</keyword>
<dbReference type="CDD" id="cd00111">
    <property type="entry name" value="Trefoil"/>
    <property type="match status" value="4"/>
</dbReference>
<feature type="disulfide bond" evidence="3">
    <location>
        <begin position="517"/>
        <end position="534"/>
    </location>
</feature>
<dbReference type="Gene3D" id="4.10.110.10">
    <property type="entry name" value="Spasmolytic Protein, domain 1"/>
    <property type="match status" value="4"/>
</dbReference>
<dbReference type="SUPFAM" id="SSF142877">
    <property type="entry name" value="EndoU-like"/>
    <property type="match status" value="2"/>
</dbReference>
<dbReference type="PROSITE" id="PS51448">
    <property type="entry name" value="P_TREFOIL_2"/>
    <property type="match status" value="4"/>
</dbReference>
<dbReference type="GO" id="GO:0004521">
    <property type="term" value="F:RNA endonuclease activity"/>
    <property type="evidence" value="ECO:0007669"/>
    <property type="project" value="InterPro"/>
</dbReference>
<proteinExistence type="predicted"/>
<dbReference type="InterPro" id="IPR018998">
    <property type="entry name" value="EndoU_C"/>
</dbReference>
<feature type="domain" description="EndoU" evidence="6">
    <location>
        <begin position="1"/>
        <end position="257"/>
    </location>
</feature>
<dbReference type="Pfam" id="PF09412">
    <property type="entry name" value="XendoU"/>
    <property type="match status" value="2"/>
</dbReference>
<evidence type="ECO:0000259" key="5">
    <source>
        <dbReference type="PROSITE" id="PS51448"/>
    </source>
</evidence>
<dbReference type="GO" id="GO:0016787">
    <property type="term" value="F:hydrolase activity"/>
    <property type="evidence" value="ECO:0007669"/>
    <property type="project" value="UniProtKB-KW"/>
</dbReference>
<dbReference type="PANTHER" id="PTHR13826">
    <property type="entry name" value="INTESTINAL TREFOIL FACTOR-RELATED"/>
    <property type="match status" value="1"/>
</dbReference>
<gene>
    <name evidence="7" type="ORF">PMEA_00001987</name>
</gene>
<feature type="disulfide bond" evidence="3">
    <location>
        <begin position="602"/>
        <end position="628"/>
    </location>
</feature>
<feature type="domain" description="P-type" evidence="5">
    <location>
        <begin position="495"/>
        <end position="538"/>
    </location>
</feature>
<feature type="disulfide bond" evidence="3">
    <location>
        <begin position="612"/>
        <end position="627"/>
    </location>
</feature>
<reference evidence="7 8" key="1">
    <citation type="submission" date="2022-05" db="EMBL/GenBank/DDBJ databases">
        <authorList>
            <consortium name="Genoscope - CEA"/>
            <person name="William W."/>
        </authorList>
    </citation>
    <scope>NUCLEOTIDE SEQUENCE [LARGE SCALE GENOMIC DNA]</scope>
</reference>
<organism evidence="7 8">
    <name type="scientific">Pocillopora meandrina</name>
    <dbReference type="NCBI Taxonomy" id="46732"/>
    <lineage>
        <taxon>Eukaryota</taxon>
        <taxon>Metazoa</taxon>
        <taxon>Cnidaria</taxon>
        <taxon>Anthozoa</taxon>
        <taxon>Hexacorallia</taxon>
        <taxon>Scleractinia</taxon>
        <taxon>Astrocoeniina</taxon>
        <taxon>Pocilloporidae</taxon>
        <taxon>Pocillopora</taxon>
    </lineage>
</organism>
<feature type="domain" description="EndoU" evidence="6">
    <location>
        <begin position="273"/>
        <end position="485"/>
    </location>
</feature>
<evidence type="ECO:0000313" key="7">
    <source>
        <dbReference type="EMBL" id="CAH3105616.1"/>
    </source>
</evidence>
<dbReference type="Pfam" id="PF00088">
    <property type="entry name" value="Trefoil"/>
    <property type="match status" value="4"/>
</dbReference>
<dbReference type="PANTHER" id="PTHR13826:SF14">
    <property type="entry name" value="TREFOIL FACTOR 2"/>
    <property type="match status" value="1"/>
</dbReference>
<protein>
    <submittedName>
        <fullName evidence="7">Uncharacterized protein</fullName>
    </submittedName>
</protein>
<sequence length="712" mass="79982">MYNWCTKRAIFNMKILVFILLTLPYDARSLNLGGHVCQKMWNDAENNLIIPGELAVNEGNNLDPVFTLVHGAGAQGYQKLQSEEFTRFHDILVDYQAELYILNQQHINDFISAITQPCGPVEAAFSYLKTQANALPVDVTTLDQFRTTLKSLWFTNSDGFKHVFVGEQFQHKVPNEIRYKGFQNWYQYYTEENKPNAIEKQNPPTFVMDKRPTFIKDLKFKWKGKSKQGSTDNRMFVGTSPSFELALFTTCLLKGRGIAGGAHPPPGPYRTTNYLLVDFQAPHPSGLHHQHHINAFITAVTQPGGPGEAAFNYLKTQANALPRGVTTTMPQFRNLLKQMWFVYSHGFKHVFVASNEYNGFHNWYQFYKEEVRGKTGIICLPNVEANKRPYFLRDLLFTWRGAKKANPSSMFVGTSPAFDLALFTTCFLKGRRAGGRGFPIFPGQTISTYCQCDIDTPGIGTSRVEVTTVENSYGKVVTAYPTADSMLLLFSCTGGVCSVEAEDRNDCGWIGIDNTTCENRGCCYDETVPDVAWCFYPTDNKCYGIDPVEREDCGYSGIQREECENDRGCCFDHTVPNVPWCFKGTEPPAKPANDPSTLGDICDVESEDRNDCGWYGIDEATCEARGCCYDDTKPKAKWCFYPTDNKCYGIKPQEREDCGYIGIQREECENDRGCCFDHTVQGVPWCFKATGPVSVAPPEVETQEGSAGASEA</sequence>
<dbReference type="GO" id="GO:0005615">
    <property type="term" value="C:extracellular space"/>
    <property type="evidence" value="ECO:0007669"/>
    <property type="project" value="TreeGrafter"/>
</dbReference>
<name>A0AAU9WAY9_9CNID</name>
<dbReference type="PRINTS" id="PR00680">
    <property type="entry name" value="PTREFOIL"/>
</dbReference>
<dbReference type="InterPro" id="IPR044913">
    <property type="entry name" value="P_trefoil_dom_sf"/>
</dbReference>
<comment type="caution">
    <text evidence="7">The sequence shown here is derived from an EMBL/GenBank/DDBJ whole genome shotgun (WGS) entry which is preliminary data.</text>
</comment>
<feature type="domain" description="P-type" evidence="5">
    <location>
        <begin position="600"/>
        <end position="643"/>
    </location>
</feature>
<dbReference type="Proteomes" id="UP001159428">
    <property type="component" value="Unassembled WGS sequence"/>
</dbReference>
<dbReference type="PROSITE" id="PS51959">
    <property type="entry name" value="ENDOU"/>
    <property type="match status" value="2"/>
</dbReference>
<keyword evidence="8" id="KW-1185">Reference proteome</keyword>
<dbReference type="SMART" id="SM00018">
    <property type="entry name" value="PD"/>
    <property type="match status" value="4"/>
</dbReference>
<evidence type="ECO:0000256" key="1">
    <source>
        <dbReference type="ARBA" id="ARBA00022801"/>
    </source>
</evidence>
<dbReference type="EMBL" id="CALNXJ010000010">
    <property type="protein sequence ID" value="CAH3105616.1"/>
    <property type="molecule type" value="Genomic_DNA"/>
</dbReference>
<dbReference type="InterPro" id="IPR000519">
    <property type="entry name" value="P_trefoil_dom"/>
</dbReference>
<accession>A0AAU9WAY9</accession>
<evidence type="ECO:0000256" key="4">
    <source>
        <dbReference type="SAM" id="SignalP"/>
    </source>
</evidence>
<comment type="caution">
    <text evidence="3">Lacks conserved residue(s) required for the propagation of feature annotation.</text>
</comment>
<dbReference type="InterPro" id="IPR037227">
    <property type="entry name" value="EndoU-like"/>
</dbReference>
<feature type="chain" id="PRO_5043650645" evidence="4">
    <location>
        <begin position="30"/>
        <end position="712"/>
    </location>
</feature>
<feature type="disulfide bond" evidence="3">
    <location>
        <begin position="507"/>
        <end position="522"/>
    </location>
</feature>
<evidence type="ECO:0000259" key="6">
    <source>
        <dbReference type="PROSITE" id="PS51959"/>
    </source>
</evidence>
<evidence type="ECO:0000256" key="2">
    <source>
        <dbReference type="ARBA" id="ARBA00023157"/>
    </source>
</evidence>
<dbReference type="AlphaFoldDB" id="A0AAU9WAY9"/>
<feature type="domain" description="P-type" evidence="5">
    <location>
        <begin position="645"/>
        <end position="690"/>
    </location>
</feature>
<evidence type="ECO:0000256" key="3">
    <source>
        <dbReference type="PROSITE-ProRule" id="PRU00779"/>
    </source>
</evidence>
<evidence type="ECO:0000313" key="8">
    <source>
        <dbReference type="Proteomes" id="UP001159428"/>
    </source>
</evidence>